<protein>
    <submittedName>
        <fullName evidence="7">Bifunctional lytic transglycosylase/C40 family peptidase</fullName>
    </submittedName>
</protein>
<proteinExistence type="inferred from homology"/>
<evidence type="ECO:0000256" key="4">
    <source>
        <dbReference type="ARBA" id="ARBA00022807"/>
    </source>
</evidence>
<keyword evidence="4" id="KW-0788">Thiol protease</keyword>
<feature type="transmembrane region" description="Helical" evidence="5">
    <location>
        <begin position="21"/>
        <end position="45"/>
    </location>
</feature>
<dbReference type="InterPro" id="IPR051202">
    <property type="entry name" value="Peptidase_C40"/>
</dbReference>
<dbReference type="SUPFAM" id="SSF54001">
    <property type="entry name" value="Cysteine proteinases"/>
    <property type="match status" value="1"/>
</dbReference>
<evidence type="ECO:0000256" key="2">
    <source>
        <dbReference type="ARBA" id="ARBA00022670"/>
    </source>
</evidence>
<dbReference type="InterPro" id="IPR023346">
    <property type="entry name" value="Lysozyme-like_dom_sf"/>
</dbReference>
<keyword evidence="5" id="KW-0812">Transmembrane</keyword>
<keyword evidence="3" id="KW-0378">Hydrolase</keyword>
<comment type="similarity">
    <text evidence="1">Belongs to the peptidase C40 family.</text>
</comment>
<reference evidence="7" key="1">
    <citation type="submission" date="2023-07" db="EMBL/GenBank/DDBJ databases">
        <title>Murine gut Bacillus species.</title>
        <authorList>
            <person name="Gutman E."/>
            <person name="Hashuel R."/>
            <person name="Litvak Y."/>
        </authorList>
    </citation>
    <scope>NUCLEOTIDE SEQUENCE</scope>
    <source>
        <strain evidence="7">RU283</strain>
    </source>
</reference>
<organism evidence="7 8">
    <name type="scientific">Peribacillus simplex</name>
    <dbReference type="NCBI Taxonomy" id="1478"/>
    <lineage>
        <taxon>Bacteria</taxon>
        <taxon>Bacillati</taxon>
        <taxon>Bacillota</taxon>
        <taxon>Bacilli</taxon>
        <taxon>Bacillales</taxon>
        <taxon>Bacillaceae</taxon>
        <taxon>Peribacillus</taxon>
    </lineage>
</organism>
<dbReference type="GO" id="GO:0006508">
    <property type="term" value="P:proteolysis"/>
    <property type="evidence" value="ECO:0007669"/>
    <property type="project" value="UniProtKB-KW"/>
</dbReference>
<dbReference type="InterPro" id="IPR000064">
    <property type="entry name" value="NLP_P60_dom"/>
</dbReference>
<evidence type="ECO:0000313" key="7">
    <source>
        <dbReference type="EMBL" id="MDP1420365.1"/>
    </source>
</evidence>
<keyword evidence="5" id="KW-1133">Transmembrane helix</keyword>
<evidence type="ECO:0000256" key="3">
    <source>
        <dbReference type="ARBA" id="ARBA00022801"/>
    </source>
</evidence>
<comment type="caution">
    <text evidence="7">The sequence shown here is derived from an EMBL/GenBank/DDBJ whole genome shotgun (WGS) entry which is preliminary data.</text>
</comment>
<sequence length="344" mass="37301">MQGVLKKGAKAAGTIAILKNPFSWIIAGILLLLTSLFGLALFISISLGGENQLESGMSGEVAGGTAQVSSKVMRYEPLIRKYAEQNGVGEYVGLIMAMIQQESGGRELDVMQSSESIGLPPGTITDPEYSIQIGVKHFAEVMKQAKGDVNLALQSYNFGDGFIGYALERGGYSKEVATQFSHRMAAREGWSRYGDVNYVDHVMQYYNGGDGSVVVMGDGSQSFDVEEVHNIMKQYLGRPYVWGGRTPAAGGFDCSGLLEYAFAQVGMDMYGTAQSQYNKTKPVPEDNIKPGDLVFFSTYKPGASHVGMYVGNGQFINANSSGGTSYSSVEEWKNLYPFLGFRRI</sequence>
<dbReference type="EMBL" id="JAUUTP010000022">
    <property type="protein sequence ID" value="MDP1420365.1"/>
    <property type="molecule type" value="Genomic_DNA"/>
</dbReference>
<dbReference type="InterPro" id="IPR038765">
    <property type="entry name" value="Papain-like_cys_pep_sf"/>
</dbReference>
<keyword evidence="2" id="KW-0645">Protease</keyword>
<dbReference type="GO" id="GO:0008234">
    <property type="term" value="F:cysteine-type peptidase activity"/>
    <property type="evidence" value="ECO:0007669"/>
    <property type="project" value="UniProtKB-KW"/>
</dbReference>
<dbReference type="Pfam" id="PF00877">
    <property type="entry name" value="NLPC_P60"/>
    <property type="match status" value="1"/>
</dbReference>
<evidence type="ECO:0000259" key="6">
    <source>
        <dbReference type="PROSITE" id="PS51935"/>
    </source>
</evidence>
<dbReference type="Pfam" id="PF13702">
    <property type="entry name" value="Lysozyme_like"/>
    <property type="match status" value="1"/>
</dbReference>
<evidence type="ECO:0000313" key="8">
    <source>
        <dbReference type="Proteomes" id="UP001178277"/>
    </source>
</evidence>
<dbReference type="Gene3D" id="1.10.530.10">
    <property type="match status" value="1"/>
</dbReference>
<accession>A0AA90P2D1</accession>
<evidence type="ECO:0000256" key="1">
    <source>
        <dbReference type="ARBA" id="ARBA00007074"/>
    </source>
</evidence>
<dbReference type="PROSITE" id="PS51935">
    <property type="entry name" value="NLPC_P60"/>
    <property type="match status" value="1"/>
</dbReference>
<evidence type="ECO:0000256" key="5">
    <source>
        <dbReference type="SAM" id="Phobius"/>
    </source>
</evidence>
<dbReference type="SUPFAM" id="SSF53955">
    <property type="entry name" value="Lysozyme-like"/>
    <property type="match status" value="1"/>
</dbReference>
<dbReference type="PANTHER" id="PTHR47053">
    <property type="entry name" value="MUREIN DD-ENDOPEPTIDASE MEPH-RELATED"/>
    <property type="match status" value="1"/>
</dbReference>
<name>A0AA90P2D1_9BACI</name>
<dbReference type="AlphaFoldDB" id="A0AA90P2D1"/>
<dbReference type="Gene3D" id="3.90.1720.10">
    <property type="entry name" value="endopeptidase domain like (from Nostoc punctiforme)"/>
    <property type="match status" value="1"/>
</dbReference>
<dbReference type="InterPro" id="IPR047194">
    <property type="entry name" value="CwlT-like_lysozyme"/>
</dbReference>
<dbReference type="Proteomes" id="UP001178277">
    <property type="component" value="Unassembled WGS sequence"/>
</dbReference>
<feature type="domain" description="NlpC/P60" evidence="6">
    <location>
        <begin position="222"/>
        <end position="344"/>
    </location>
</feature>
<dbReference type="RefSeq" id="WP_305161529.1">
    <property type="nucleotide sequence ID" value="NZ_JAUUTP010000022.1"/>
</dbReference>
<dbReference type="CDD" id="cd16891">
    <property type="entry name" value="CwlT-like"/>
    <property type="match status" value="1"/>
</dbReference>
<gene>
    <name evidence="7" type="ORF">Q8G35_18740</name>
</gene>
<dbReference type="PANTHER" id="PTHR47053:SF5">
    <property type="entry name" value="BIFUNCTIONAL MURAMIDASE_DL-ENDOPEPTIDASE CWLT"/>
    <property type="match status" value="1"/>
</dbReference>
<keyword evidence="5" id="KW-0472">Membrane</keyword>